<dbReference type="Proteomes" id="UP000321058">
    <property type="component" value="Unassembled WGS sequence"/>
</dbReference>
<dbReference type="OrthoDB" id="9774870at2"/>
<keyword evidence="3" id="KW-1003">Cell membrane</keyword>
<comment type="similarity">
    <text evidence="7">Belongs to the binding-protein-dependent transport system permease family.</text>
</comment>
<keyword evidence="2 7" id="KW-0813">Transport</keyword>
<dbReference type="AlphaFoldDB" id="A0A512N4T7"/>
<proteinExistence type="inferred from homology"/>
<dbReference type="PANTHER" id="PTHR43386">
    <property type="entry name" value="OLIGOPEPTIDE TRANSPORT SYSTEM PERMEASE PROTEIN APPC"/>
    <property type="match status" value="1"/>
</dbReference>
<protein>
    <submittedName>
        <fullName evidence="9">Glutathione ABC transporter permease GsiD</fullName>
    </submittedName>
</protein>
<evidence type="ECO:0000259" key="8">
    <source>
        <dbReference type="PROSITE" id="PS50928"/>
    </source>
</evidence>
<keyword evidence="10" id="KW-1185">Reference proteome</keyword>
<evidence type="ECO:0000256" key="6">
    <source>
        <dbReference type="ARBA" id="ARBA00023136"/>
    </source>
</evidence>
<feature type="transmembrane region" description="Helical" evidence="7">
    <location>
        <begin position="131"/>
        <end position="152"/>
    </location>
</feature>
<name>A0A512N4T7_9HYPH</name>
<evidence type="ECO:0000313" key="10">
    <source>
        <dbReference type="Proteomes" id="UP000321058"/>
    </source>
</evidence>
<keyword evidence="6 7" id="KW-0472">Membrane</keyword>
<dbReference type="EMBL" id="BKAJ01000014">
    <property type="protein sequence ID" value="GEP53641.1"/>
    <property type="molecule type" value="Genomic_DNA"/>
</dbReference>
<feature type="transmembrane region" description="Helical" evidence="7">
    <location>
        <begin position="96"/>
        <end position="119"/>
    </location>
</feature>
<gene>
    <name evidence="9" type="ORF">RSO01_08070</name>
</gene>
<keyword evidence="5 7" id="KW-1133">Transmembrane helix</keyword>
<dbReference type="CDD" id="cd06261">
    <property type="entry name" value="TM_PBP2"/>
    <property type="match status" value="1"/>
</dbReference>
<evidence type="ECO:0000256" key="1">
    <source>
        <dbReference type="ARBA" id="ARBA00004651"/>
    </source>
</evidence>
<evidence type="ECO:0000313" key="9">
    <source>
        <dbReference type="EMBL" id="GEP53641.1"/>
    </source>
</evidence>
<evidence type="ECO:0000256" key="7">
    <source>
        <dbReference type="RuleBase" id="RU363032"/>
    </source>
</evidence>
<evidence type="ECO:0000256" key="4">
    <source>
        <dbReference type="ARBA" id="ARBA00022692"/>
    </source>
</evidence>
<dbReference type="GO" id="GO:0055085">
    <property type="term" value="P:transmembrane transport"/>
    <property type="evidence" value="ECO:0007669"/>
    <property type="project" value="InterPro"/>
</dbReference>
<dbReference type="InterPro" id="IPR000515">
    <property type="entry name" value="MetI-like"/>
</dbReference>
<comment type="subcellular location">
    <subcellularLocation>
        <location evidence="1 7">Cell membrane</location>
        <topology evidence="1 7">Multi-pass membrane protein</topology>
    </subcellularLocation>
</comment>
<evidence type="ECO:0000256" key="5">
    <source>
        <dbReference type="ARBA" id="ARBA00022989"/>
    </source>
</evidence>
<dbReference type="SUPFAM" id="SSF161098">
    <property type="entry name" value="MetI-like"/>
    <property type="match status" value="1"/>
</dbReference>
<dbReference type="PROSITE" id="PS50928">
    <property type="entry name" value="ABC_TM1"/>
    <property type="match status" value="1"/>
</dbReference>
<accession>A0A512N4T7</accession>
<feature type="transmembrane region" description="Helical" evidence="7">
    <location>
        <begin position="31"/>
        <end position="53"/>
    </location>
</feature>
<comment type="caution">
    <text evidence="9">The sequence shown here is derived from an EMBL/GenBank/DDBJ whole genome shotgun (WGS) entry which is preliminary data.</text>
</comment>
<dbReference type="Pfam" id="PF00528">
    <property type="entry name" value="BPD_transp_1"/>
    <property type="match status" value="1"/>
</dbReference>
<dbReference type="InterPro" id="IPR025966">
    <property type="entry name" value="OppC_N"/>
</dbReference>
<dbReference type="RefSeq" id="WP_147146485.1">
    <property type="nucleotide sequence ID" value="NZ_BKAJ01000014.1"/>
</dbReference>
<sequence length="304" mass="32603">MAVVQPSSPATPYRITGSFVLAARQFPRHRAAMVGLVLLVLICLAAALAPWIAPYDPVQIKLSAKLKPPSFEHLLGTDHFGRDVFSRLIYGGRTSLSVGVLVVVFAFVLGVPLGLASGYFGGRIDNLLMRLVDAFLTFPPLLLAVALVGLLGPDIQNVMLALGLVQAPVLARIVRGSTLAVREDVYVTAARALGAGPARIVLSHILRNVMSPIVVQLTIVFSAAVVAEASLSFLGFGTQPPQPSWGRDMSEARRFLGDAPWMFMAPTGIIMLCVLSINFLGDGLRDALDPRAWRTRRQLSKGEG</sequence>
<feature type="domain" description="ABC transmembrane type-1" evidence="8">
    <location>
        <begin position="92"/>
        <end position="281"/>
    </location>
</feature>
<dbReference type="Pfam" id="PF12911">
    <property type="entry name" value="OppC_N"/>
    <property type="match status" value="1"/>
</dbReference>
<evidence type="ECO:0000256" key="3">
    <source>
        <dbReference type="ARBA" id="ARBA00022475"/>
    </source>
</evidence>
<reference evidence="9 10" key="1">
    <citation type="submission" date="2019-07" db="EMBL/GenBank/DDBJ databases">
        <title>Whole genome shotgun sequence of Reyranella soli NBRC 108950.</title>
        <authorList>
            <person name="Hosoyama A."/>
            <person name="Uohara A."/>
            <person name="Ohji S."/>
            <person name="Ichikawa N."/>
        </authorList>
    </citation>
    <scope>NUCLEOTIDE SEQUENCE [LARGE SCALE GENOMIC DNA]</scope>
    <source>
        <strain evidence="9 10">NBRC 108950</strain>
    </source>
</reference>
<feature type="transmembrane region" description="Helical" evidence="7">
    <location>
        <begin position="259"/>
        <end position="281"/>
    </location>
</feature>
<dbReference type="InterPro" id="IPR035906">
    <property type="entry name" value="MetI-like_sf"/>
</dbReference>
<feature type="transmembrane region" description="Helical" evidence="7">
    <location>
        <begin position="213"/>
        <end position="239"/>
    </location>
</feature>
<evidence type="ECO:0000256" key="2">
    <source>
        <dbReference type="ARBA" id="ARBA00022448"/>
    </source>
</evidence>
<dbReference type="GO" id="GO:0005886">
    <property type="term" value="C:plasma membrane"/>
    <property type="evidence" value="ECO:0007669"/>
    <property type="project" value="UniProtKB-SubCell"/>
</dbReference>
<keyword evidence="4 7" id="KW-0812">Transmembrane</keyword>
<organism evidence="9 10">
    <name type="scientific">Reyranella soli</name>
    <dbReference type="NCBI Taxonomy" id="1230389"/>
    <lineage>
        <taxon>Bacteria</taxon>
        <taxon>Pseudomonadati</taxon>
        <taxon>Pseudomonadota</taxon>
        <taxon>Alphaproteobacteria</taxon>
        <taxon>Hyphomicrobiales</taxon>
        <taxon>Reyranellaceae</taxon>
        <taxon>Reyranella</taxon>
    </lineage>
</organism>
<dbReference type="InterPro" id="IPR050366">
    <property type="entry name" value="BP-dependent_transpt_permease"/>
</dbReference>
<dbReference type="Gene3D" id="1.10.3720.10">
    <property type="entry name" value="MetI-like"/>
    <property type="match status" value="1"/>
</dbReference>
<dbReference type="PANTHER" id="PTHR43386:SF25">
    <property type="entry name" value="PEPTIDE ABC TRANSPORTER PERMEASE PROTEIN"/>
    <property type="match status" value="1"/>
</dbReference>